<dbReference type="EMBL" id="PQWO01000001">
    <property type="protein sequence ID" value="PZD75181.1"/>
    <property type="molecule type" value="Genomic_DNA"/>
</dbReference>
<evidence type="ECO:0000313" key="3">
    <source>
        <dbReference type="Proteomes" id="UP000248857"/>
    </source>
</evidence>
<gene>
    <name evidence="2" type="ORF">C1752_00339</name>
</gene>
<feature type="region of interest" description="Disordered" evidence="1">
    <location>
        <begin position="278"/>
        <end position="313"/>
    </location>
</feature>
<reference evidence="2 3" key="1">
    <citation type="journal article" date="2018" name="Sci. Rep.">
        <title>A novel species of the marine cyanobacterium Acaryochloris with a unique pigment content and lifestyle.</title>
        <authorList>
            <person name="Partensky F."/>
            <person name="Six C."/>
            <person name="Ratin M."/>
            <person name="Garczarek L."/>
            <person name="Vaulot D."/>
            <person name="Probert I."/>
            <person name="Calteau A."/>
            <person name="Gourvil P."/>
            <person name="Marie D."/>
            <person name="Grebert T."/>
            <person name="Bouchier C."/>
            <person name="Le Panse S."/>
            <person name="Gachenot M."/>
            <person name="Rodriguez F."/>
            <person name="Garrido J.L."/>
        </authorList>
    </citation>
    <scope>NUCLEOTIDE SEQUENCE [LARGE SCALE GENOMIC DNA]</scope>
    <source>
        <strain evidence="2 3">RCC1774</strain>
    </source>
</reference>
<name>A0A2W1K5V0_9CYAN</name>
<evidence type="ECO:0000313" key="2">
    <source>
        <dbReference type="EMBL" id="PZD75181.1"/>
    </source>
</evidence>
<organism evidence="2 3">
    <name type="scientific">Acaryochloris thomasi RCC1774</name>
    <dbReference type="NCBI Taxonomy" id="1764569"/>
    <lineage>
        <taxon>Bacteria</taxon>
        <taxon>Bacillati</taxon>
        <taxon>Cyanobacteriota</taxon>
        <taxon>Cyanophyceae</taxon>
        <taxon>Acaryochloridales</taxon>
        <taxon>Acaryochloridaceae</taxon>
        <taxon>Acaryochloris</taxon>
        <taxon>Acaryochloris thomasi</taxon>
    </lineage>
</organism>
<evidence type="ECO:0000256" key="1">
    <source>
        <dbReference type="SAM" id="MobiDB-lite"/>
    </source>
</evidence>
<proteinExistence type="predicted"/>
<sequence>MNSAAVSGDSETVLPPQALDAIPADADDSASIDGNSEAPADEAKSISGNEDHSMSTEPETASPYNDAATTPAETDETELISNDRPRPEPKIISTRLPVSTAVVVTFCSPVRFDSKQKEPFPVTAVLSHPITDRAGTVVAPMRSLANLQIQPKRRMVKMQVSSLIVNGRLVPIQTSPLAIPVLSRAHPDSQNSFFDSSSVPTEGAALNVVNNLQGWVSDQGLISGGVSDLLGVGLSVASGITSAFHSPQGKKISELPSGVSLIFALDTPVMLSSVRVDSSYPVPQSGTDPCQALSGEDDDGFSGSSSFDSDESY</sequence>
<protein>
    <submittedName>
        <fullName evidence="2">Uncharacterized protein</fullName>
    </submittedName>
</protein>
<feature type="region of interest" description="Disordered" evidence="1">
    <location>
        <begin position="1"/>
        <end position="91"/>
    </location>
</feature>
<dbReference type="AlphaFoldDB" id="A0A2W1K5V0"/>
<accession>A0A2W1K5V0</accession>
<dbReference type="Proteomes" id="UP000248857">
    <property type="component" value="Unassembled WGS sequence"/>
</dbReference>
<comment type="caution">
    <text evidence="2">The sequence shown here is derived from an EMBL/GenBank/DDBJ whole genome shotgun (WGS) entry which is preliminary data.</text>
</comment>
<feature type="compositionally biased region" description="Basic and acidic residues" evidence="1">
    <location>
        <begin position="41"/>
        <end position="54"/>
    </location>
</feature>
<feature type="compositionally biased region" description="Low complexity" evidence="1">
    <location>
        <begin position="14"/>
        <end position="24"/>
    </location>
</feature>
<keyword evidence="3" id="KW-1185">Reference proteome</keyword>